<evidence type="ECO:0000256" key="1">
    <source>
        <dbReference type="SAM" id="SignalP"/>
    </source>
</evidence>
<dbReference type="OrthoDB" id="5956306at2"/>
<evidence type="ECO:0000313" key="2">
    <source>
        <dbReference type="EMBL" id="PIL43100.1"/>
    </source>
</evidence>
<organism evidence="2 3">
    <name type="scientific">Massilia eurypsychrophila</name>
    <dbReference type="NCBI Taxonomy" id="1485217"/>
    <lineage>
        <taxon>Bacteria</taxon>
        <taxon>Pseudomonadati</taxon>
        <taxon>Pseudomonadota</taxon>
        <taxon>Betaproteobacteria</taxon>
        <taxon>Burkholderiales</taxon>
        <taxon>Oxalobacteraceae</taxon>
        <taxon>Telluria group</taxon>
        <taxon>Massilia</taxon>
    </lineage>
</organism>
<accession>A0A2G8TAM5</accession>
<reference evidence="2 3" key="1">
    <citation type="submission" date="2017-10" db="EMBL/GenBank/DDBJ databases">
        <title>Massilia psychrophilum sp. nov., a novel purple-pigmented bacterium isolated from Tianshan glacier, Xinjiang Municipality, China.</title>
        <authorList>
            <person name="Wang H."/>
        </authorList>
    </citation>
    <scope>NUCLEOTIDE SEQUENCE [LARGE SCALE GENOMIC DNA]</scope>
    <source>
        <strain evidence="2 3">JCM 30074</strain>
    </source>
</reference>
<keyword evidence="1" id="KW-0732">Signal</keyword>
<dbReference type="Proteomes" id="UP000230390">
    <property type="component" value="Unassembled WGS sequence"/>
</dbReference>
<name>A0A2G8TAM5_9BURK</name>
<dbReference type="AlphaFoldDB" id="A0A2G8TAM5"/>
<proteinExistence type="predicted"/>
<evidence type="ECO:0000313" key="3">
    <source>
        <dbReference type="Proteomes" id="UP000230390"/>
    </source>
</evidence>
<feature type="signal peptide" evidence="1">
    <location>
        <begin position="1"/>
        <end position="20"/>
    </location>
</feature>
<feature type="chain" id="PRO_5013829502" evidence="1">
    <location>
        <begin position="21"/>
        <end position="180"/>
    </location>
</feature>
<dbReference type="EMBL" id="PDOC01000017">
    <property type="protein sequence ID" value="PIL43100.1"/>
    <property type="molecule type" value="Genomic_DNA"/>
</dbReference>
<dbReference type="PROSITE" id="PS51257">
    <property type="entry name" value="PROKAR_LIPOPROTEIN"/>
    <property type="match status" value="1"/>
</dbReference>
<protein>
    <submittedName>
        <fullName evidence="2">Uncharacterized protein</fullName>
    </submittedName>
</protein>
<comment type="caution">
    <text evidence="2">The sequence shown here is derived from an EMBL/GenBank/DDBJ whole genome shotgun (WGS) entry which is preliminary data.</text>
</comment>
<keyword evidence="3" id="KW-1185">Reference proteome</keyword>
<sequence length="180" mass="18663">MRYRSTPVLLLSMACMTATAGEQAPTPQLTARALDLEVICAAPDGWRRVDAAALDTMRGGFIVPGGLTVSLGIERLVSINGAVVAHTNFQIANVRDITGAEASQARDALSSAKLVQNGGNNFAVGDALAGGGTFVQNTLDGQSINSQTTISSTVNSASLLKHMHFQAGMREAAVRAIGTH</sequence>
<dbReference type="RefSeq" id="WP_099791954.1">
    <property type="nucleotide sequence ID" value="NZ_JBHLYV010000097.1"/>
</dbReference>
<gene>
    <name evidence="2" type="ORF">CR105_21325</name>
</gene>